<dbReference type="AlphaFoldDB" id="A0A7X6HBH5"/>
<dbReference type="CDD" id="cd13624">
    <property type="entry name" value="PBP2_Arg_Lys_His"/>
    <property type="match status" value="1"/>
</dbReference>
<evidence type="ECO:0000259" key="3">
    <source>
        <dbReference type="SMART" id="SM00062"/>
    </source>
</evidence>
<gene>
    <name evidence="5" type="ORF">HGG74_02745</name>
</gene>
<accession>A0A7X6HBH5</accession>
<evidence type="ECO:0000313" key="6">
    <source>
        <dbReference type="Proteomes" id="UP000544090"/>
    </source>
</evidence>
<dbReference type="GO" id="GO:0015276">
    <property type="term" value="F:ligand-gated monoatomic ion channel activity"/>
    <property type="evidence" value="ECO:0007669"/>
    <property type="project" value="InterPro"/>
</dbReference>
<dbReference type="GO" id="GO:0016020">
    <property type="term" value="C:membrane"/>
    <property type="evidence" value="ECO:0007669"/>
    <property type="project" value="InterPro"/>
</dbReference>
<evidence type="ECO:0000256" key="2">
    <source>
        <dbReference type="SAM" id="SignalP"/>
    </source>
</evidence>
<dbReference type="InterPro" id="IPR001320">
    <property type="entry name" value="Iontro_rcpt_C"/>
</dbReference>
<keyword evidence="6" id="KW-1185">Reference proteome</keyword>
<reference evidence="5 6" key="1">
    <citation type="submission" date="2020-04" db="EMBL/GenBank/DDBJ databases">
        <title>Arthrobacter sp. nov.</title>
        <authorList>
            <person name="Liu S."/>
        </authorList>
    </citation>
    <scope>NUCLEOTIDE SEQUENCE [LARGE SCALE GENOMIC DNA]</scope>
    <source>
        <strain evidence="5 6">E918</strain>
    </source>
</reference>
<dbReference type="RefSeq" id="WP_168484821.1">
    <property type="nucleotide sequence ID" value="NZ_JAAZSQ010000002.1"/>
</dbReference>
<feature type="domain" description="Solute-binding protein family 3/N-terminal" evidence="3">
    <location>
        <begin position="54"/>
        <end position="273"/>
    </location>
</feature>
<proteinExistence type="predicted"/>
<comment type="caution">
    <text evidence="5">The sequence shown here is derived from an EMBL/GenBank/DDBJ whole genome shotgun (WGS) entry which is preliminary data.</text>
</comment>
<dbReference type="PANTHER" id="PTHR35936">
    <property type="entry name" value="MEMBRANE-BOUND LYTIC MUREIN TRANSGLYCOSYLASE F"/>
    <property type="match status" value="1"/>
</dbReference>
<name>A0A7X6HBH5_9MICC</name>
<evidence type="ECO:0000259" key="4">
    <source>
        <dbReference type="SMART" id="SM00079"/>
    </source>
</evidence>
<feature type="chain" id="PRO_5038734780" evidence="2">
    <location>
        <begin position="27"/>
        <end position="273"/>
    </location>
</feature>
<dbReference type="SMART" id="SM00079">
    <property type="entry name" value="PBPe"/>
    <property type="match status" value="1"/>
</dbReference>
<evidence type="ECO:0000256" key="1">
    <source>
        <dbReference type="ARBA" id="ARBA00022729"/>
    </source>
</evidence>
<dbReference type="Gene3D" id="3.40.190.10">
    <property type="entry name" value="Periplasmic binding protein-like II"/>
    <property type="match status" value="2"/>
</dbReference>
<sequence length="273" mass="28662">MRVRAARTAKTLAVLAAGALALSACGDGGSTGAGASPEVSPGGGSDLALITPGTLTVCSDIPYPPFEFEEGGEYTGFDMDIIREVAGGLGLDVVIKDVGFDGLQSGASLAAGQCDIGASAMTITEAREKNIDFSEPYYDSLQSLLVPKDSEIKALADLAGKRVGVQQGTTGEAYAREHLPKDTEILAYPSDAELFPALQSGGVDAVLQDLPVNLGHTQDGAYTVVEKYETDEQYGFAVKEEGSEALLKAVNAELAELRESGKYQEIYDKYFTE</sequence>
<dbReference type="InterPro" id="IPR001638">
    <property type="entry name" value="Solute-binding_3/MltF_N"/>
</dbReference>
<organism evidence="5 6">
    <name type="scientific">Arthrobacter mobilis</name>
    <dbReference type="NCBI Taxonomy" id="2724944"/>
    <lineage>
        <taxon>Bacteria</taxon>
        <taxon>Bacillati</taxon>
        <taxon>Actinomycetota</taxon>
        <taxon>Actinomycetes</taxon>
        <taxon>Micrococcales</taxon>
        <taxon>Micrococcaceae</taxon>
        <taxon>Arthrobacter</taxon>
    </lineage>
</organism>
<feature type="domain" description="Ionotropic glutamate receptor C-terminal" evidence="4">
    <location>
        <begin position="54"/>
        <end position="273"/>
    </location>
</feature>
<dbReference type="Proteomes" id="UP000544090">
    <property type="component" value="Unassembled WGS sequence"/>
</dbReference>
<dbReference type="PANTHER" id="PTHR35936:SF19">
    <property type="entry name" value="AMINO-ACID-BINDING PROTEIN YXEM-RELATED"/>
    <property type="match status" value="1"/>
</dbReference>
<dbReference type="EMBL" id="JAAZSQ010000002">
    <property type="protein sequence ID" value="NKX53475.1"/>
    <property type="molecule type" value="Genomic_DNA"/>
</dbReference>
<dbReference type="SMART" id="SM00062">
    <property type="entry name" value="PBPb"/>
    <property type="match status" value="1"/>
</dbReference>
<dbReference type="PROSITE" id="PS51257">
    <property type="entry name" value="PROKAR_LIPOPROTEIN"/>
    <property type="match status" value="1"/>
</dbReference>
<feature type="signal peptide" evidence="2">
    <location>
        <begin position="1"/>
        <end position="26"/>
    </location>
</feature>
<keyword evidence="1 2" id="KW-0732">Signal</keyword>
<protein>
    <submittedName>
        <fullName evidence="5">Basic amino acid ABC transporter substrate-binding protein</fullName>
    </submittedName>
</protein>
<dbReference type="Pfam" id="PF00497">
    <property type="entry name" value="SBP_bac_3"/>
    <property type="match status" value="1"/>
</dbReference>
<dbReference type="SUPFAM" id="SSF53850">
    <property type="entry name" value="Periplasmic binding protein-like II"/>
    <property type="match status" value="1"/>
</dbReference>
<evidence type="ECO:0000313" key="5">
    <source>
        <dbReference type="EMBL" id="NKX53475.1"/>
    </source>
</evidence>